<organism evidence="2">
    <name type="scientific">Pithovirus LCPAC102</name>
    <dbReference type="NCBI Taxonomy" id="2506587"/>
    <lineage>
        <taxon>Viruses</taxon>
        <taxon>Pithoviruses</taxon>
    </lineage>
</organism>
<reference evidence="2" key="1">
    <citation type="journal article" date="2019" name="MBio">
        <title>Virus Genomes from Deep Sea Sediments Expand the Ocean Megavirome and Support Independent Origins of Viral Gigantism.</title>
        <authorList>
            <person name="Backstrom D."/>
            <person name="Yutin N."/>
            <person name="Jorgensen S.L."/>
            <person name="Dharamshi J."/>
            <person name="Homa F."/>
            <person name="Zaremba-Niedwiedzka K."/>
            <person name="Spang A."/>
            <person name="Wolf Y.I."/>
            <person name="Koonin E.V."/>
            <person name="Ettema T.J."/>
        </authorList>
    </citation>
    <scope>NUCLEOTIDE SEQUENCE</scope>
</reference>
<keyword evidence="1" id="KW-1133">Transmembrane helix</keyword>
<sequence length="189" mass="21605">MANNEDGWGWTIFYIIIIIIWLIILIANTYYWYLLAYPPDDAIESSQVSSGTAVTLFWINVIILVIAIICIIIALIYWFAYSDTDEVTIVTPIPMEKVEKTSVVTPITQSLNNSDNLQPIYVSSPRVQSQYVQEPQYASHPVRYMEPDRFVSSNPVHYEPSQIRPVVLTSVYSPRSDVRDVRTPILSTL</sequence>
<keyword evidence="1" id="KW-0472">Membrane</keyword>
<evidence type="ECO:0008006" key="3">
    <source>
        <dbReference type="Google" id="ProtNLM"/>
    </source>
</evidence>
<feature type="transmembrane region" description="Helical" evidence="1">
    <location>
        <begin position="12"/>
        <end position="33"/>
    </location>
</feature>
<feature type="transmembrane region" description="Helical" evidence="1">
    <location>
        <begin position="53"/>
        <end position="79"/>
    </location>
</feature>
<evidence type="ECO:0000313" key="2">
    <source>
        <dbReference type="EMBL" id="QBK90235.1"/>
    </source>
</evidence>
<gene>
    <name evidence="2" type="ORF">LCPAC102_01480</name>
</gene>
<name>A0A4D5XF70_9VIRU</name>
<evidence type="ECO:0000256" key="1">
    <source>
        <dbReference type="SAM" id="Phobius"/>
    </source>
</evidence>
<protein>
    <recommendedName>
        <fullName evidence="3">Transmembrane protein</fullName>
    </recommendedName>
</protein>
<proteinExistence type="predicted"/>
<accession>A0A4D5XF70</accession>
<keyword evidence="1" id="KW-0812">Transmembrane</keyword>
<dbReference type="EMBL" id="MK500470">
    <property type="protein sequence ID" value="QBK90235.1"/>
    <property type="molecule type" value="Genomic_DNA"/>
</dbReference>